<feature type="transmembrane region" description="Helical" evidence="1">
    <location>
        <begin position="48"/>
        <end position="71"/>
    </location>
</feature>
<evidence type="ECO:0000313" key="2">
    <source>
        <dbReference type="EMBL" id="KAJ4393415.1"/>
    </source>
</evidence>
<accession>A0A9W9CXU4</accession>
<sequence length="125" mass="13472">MAVTPPRDQDLTWEPVNEQSSLLHNASSETAQGIFEHEGKAKTLTRRAFLLCAAVILLLGLLSIGGLLQALPLNQVLETILCAQLHLDGYEGIQCGKSSVVQAELATLQGWQTVFSLAPGKFSKD</sequence>
<protein>
    <submittedName>
        <fullName evidence="2">Uncharacterized protein</fullName>
    </submittedName>
</protein>
<proteinExistence type="predicted"/>
<keyword evidence="3" id="KW-1185">Reference proteome</keyword>
<organism evidence="2 3">
    <name type="scientific">Gnomoniopsis smithogilvyi</name>
    <dbReference type="NCBI Taxonomy" id="1191159"/>
    <lineage>
        <taxon>Eukaryota</taxon>
        <taxon>Fungi</taxon>
        <taxon>Dikarya</taxon>
        <taxon>Ascomycota</taxon>
        <taxon>Pezizomycotina</taxon>
        <taxon>Sordariomycetes</taxon>
        <taxon>Sordariomycetidae</taxon>
        <taxon>Diaporthales</taxon>
        <taxon>Gnomoniaceae</taxon>
        <taxon>Gnomoniopsis</taxon>
    </lineage>
</organism>
<dbReference type="AlphaFoldDB" id="A0A9W9CXU4"/>
<evidence type="ECO:0000313" key="3">
    <source>
        <dbReference type="Proteomes" id="UP001140453"/>
    </source>
</evidence>
<keyword evidence="1" id="KW-0472">Membrane</keyword>
<reference evidence="2" key="1">
    <citation type="submission" date="2022-10" db="EMBL/GenBank/DDBJ databases">
        <title>Tapping the CABI collections for fungal endophytes: first genome assemblies for Collariella, Neodidymelliopsis, Ascochyta clinopodiicola, Didymella pomorum, Didymosphaeria variabile, Neocosmospora piperis and Neocucurbitaria cava.</title>
        <authorList>
            <person name="Hill R."/>
        </authorList>
    </citation>
    <scope>NUCLEOTIDE SEQUENCE</scope>
    <source>
        <strain evidence="2">IMI 355082</strain>
    </source>
</reference>
<name>A0A9W9CXU4_9PEZI</name>
<comment type="caution">
    <text evidence="2">The sequence shown here is derived from an EMBL/GenBank/DDBJ whole genome shotgun (WGS) entry which is preliminary data.</text>
</comment>
<dbReference type="EMBL" id="JAPEVB010000002">
    <property type="protein sequence ID" value="KAJ4393415.1"/>
    <property type="molecule type" value="Genomic_DNA"/>
</dbReference>
<evidence type="ECO:0000256" key="1">
    <source>
        <dbReference type="SAM" id="Phobius"/>
    </source>
</evidence>
<keyword evidence="1" id="KW-0812">Transmembrane</keyword>
<gene>
    <name evidence="2" type="ORF">N0V93_002625</name>
</gene>
<dbReference type="Proteomes" id="UP001140453">
    <property type="component" value="Unassembled WGS sequence"/>
</dbReference>
<keyword evidence="1" id="KW-1133">Transmembrane helix</keyword>